<gene>
    <name evidence="2" type="ORF">PHMEG_00027429</name>
</gene>
<feature type="region of interest" description="Disordered" evidence="1">
    <location>
        <begin position="1"/>
        <end position="73"/>
    </location>
</feature>
<dbReference type="AlphaFoldDB" id="A0A225V8W2"/>
<evidence type="ECO:0008006" key="4">
    <source>
        <dbReference type="Google" id="ProtNLM"/>
    </source>
</evidence>
<keyword evidence="3" id="KW-1185">Reference proteome</keyword>
<proteinExistence type="predicted"/>
<dbReference type="Proteomes" id="UP000198211">
    <property type="component" value="Unassembled WGS sequence"/>
</dbReference>
<evidence type="ECO:0000313" key="3">
    <source>
        <dbReference type="Proteomes" id="UP000198211"/>
    </source>
</evidence>
<accession>A0A225V8W2</accession>
<evidence type="ECO:0000256" key="1">
    <source>
        <dbReference type="SAM" id="MobiDB-lite"/>
    </source>
</evidence>
<organism evidence="2 3">
    <name type="scientific">Phytophthora megakarya</name>
    <dbReference type="NCBI Taxonomy" id="4795"/>
    <lineage>
        <taxon>Eukaryota</taxon>
        <taxon>Sar</taxon>
        <taxon>Stramenopiles</taxon>
        <taxon>Oomycota</taxon>
        <taxon>Peronosporomycetes</taxon>
        <taxon>Peronosporales</taxon>
        <taxon>Peronosporaceae</taxon>
        <taxon>Phytophthora</taxon>
    </lineage>
</organism>
<comment type="caution">
    <text evidence="2">The sequence shown here is derived from an EMBL/GenBank/DDBJ whole genome shotgun (WGS) entry which is preliminary data.</text>
</comment>
<sequence length="359" mass="40917">MEAPADPDLREDPLTKQTKVKAEPYSFFDPDKPTLYMPKDPQVSRSEVEKPRSKTLRTKTKAPEYEEDGDQGGSGWSVEDLKHLYHRKEIRDFVCQDPVMKILKLKWIAEPKDIVTIPAMVTNKLDAVTILIKLLKEAGMTPRSFETDDLFDLDLTVIQATSRDLFGKMESIRSPDRRSNWEYDPDDIDFPAPAQATVATAASGSTGSTMIQRVQISAISDRKGFTGKDQDEDPARAWISKVKSAFMRDQASDDEKCLTFADLLAGSAKNWYRQLSRSTRNKWCDLLHSFQIQFCGLGVSVARQYYYTRRTSDESPLDYLYRLNVAGLRARLKIKDGSAKERREHVDHYIETLEAEQNG</sequence>
<reference evidence="3" key="1">
    <citation type="submission" date="2017-03" db="EMBL/GenBank/DDBJ databases">
        <title>Phytopthora megakarya and P. palmivora, two closely related causual agents of cacao black pod achieved similar genome size and gene model numbers by different mechanisms.</title>
        <authorList>
            <person name="Ali S."/>
            <person name="Shao J."/>
            <person name="Larry D.J."/>
            <person name="Kronmiller B."/>
            <person name="Shen D."/>
            <person name="Strem M.D."/>
            <person name="Melnick R.L."/>
            <person name="Guiltinan M.J."/>
            <person name="Tyler B.M."/>
            <person name="Meinhardt L.W."/>
            <person name="Bailey B.A."/>
        </authorList>
    </citation>
    <scope>NUCLEOTIDE SEQUENCE [LARGE SCALE GENOMIC DNA]</scope>
    <source>
        <strain evidence="3">zdho120</strain>
    </source>
</reference>
<dbReference type="EMBL" id="NBNE01007002">
    <property type="protein sequence ID" value="OWZ01227.1"/>
    <property type="molecule type" value="Genomic_DNA"/>
</dbReference>
<evidence type="ECO:0000313" key="2">
    <source>
        <dbReference type="EMBL" id="OWZ01227.1"/>
    </source>
</evidence>
<protein>
    <recommendedName>
        <fullName evidence="4">Eukaryotic/viral aspartic protease</fullName>
    </recommendedName>
</protein>
<dbReference type="OrthoDB" id="1752139at2759"/>
<name>A0A225V8W2_9STRA</name>